<keyword evidence="6" id="KW-1185">Reference proteome</keyword>
<keyword evidence="4" id="KW-0812">Transmembrane</keyword>
<accession>A0AAV8XPC4</accession>
<dbReference type="Pfam" id="PF13855">
    <property type="entry name" value="LRR_8"/>
    <property type="match status" value="2"/>
</dbReference>
<dbReference type="GO" id="GO:0005886">
    <property type="term" value="C:plasma membrane"/>
    <property type="evidence" value="ECO:0007669"/>
    <property type="project" value="TreeGrafter"/>
</dbReference>
<name>A0AAV8XPC4_9CUCU</name>
<proteinExistence type="predicted"/>
<keyword evidence="4" id="KW-0472">Membrane</keyword>
<dbReference type="InterPro" id="IPR032675">
    <property type="entry name" value="LRR_dom_sf"/>
</dbReference>
<dbReference type="PANTHER" id="PTHR24369">
    <property type="entry name" value="ANTIGEN BSP, PUTATIVE-RELATED"/>
    <property type="match status" value="1"/>
</dbReference>
<keyword evidence="4" id="KW-1133">Transmembrane helix</keyword>
<protein>
    <submittedName>
        <fullName evidence="5">Uncharacterized protein</fullName>
    </submittedName>
</protein>
<feature type="transmembrane region" description="Helical" evidence="4">
    <location>
        <begin position="465"/>
        <end position="490"/>
    </location>
</feature>
<keyword evidence="3" id="KW-0677">Repeat</keyword>
<sequence length="509" mass="57818">MKGEEVLYQLYLELCLCRFPRKSSVGQIHIKQTDFRQTTVFCRLIAFHRNHRCSKVENLKLLASLREGEPTTTHTRVPAPWQDRSVADRKMIHLVVLAALIALGDSGCPSMCNCSESSVLCIQKDLESVPSFESLLNDPIIIDLSGNKINMIDGDDFTFDKSDRVKEIYLNSTELLDIDSEAFDELENLQELYLGDNLLNSLPETLIEDLPNMILLDISNNHFSGDMPKIRSKSLEVLAVANSKVTNIPVDSLKELPNLKMLLLQQNNINTIDPAVFDGINKNSFFVRLSYNAWDCSCDNIELFEFLAGRRFIDTSEPYQCIGEGGKYVDIYGKGVIQDLRALCENTVKTQIAKDLSTYKEDRYVMGTEQEMQEEELLKMQNPEKPYSLVKENNRTSAEDQLDGVFNADDDMLMVEYADDEESDEESDEEYDELVREIEYPGGNEVRITKYEEPVSPRFTFDVNVGAFVGVLCSFAIGVVFGFCVNHFVYSMKSRNLETSDSRTKLILP</sequence>
<evidence type="ECO:0000256" key="4">
    <source>
        <dbReference type="SAM" id="Phobius"/>
    </source>
</evidence>
<keyword evidence="1" id="KW-0433">Leucine-rich repeat</keyword>
<dbReference type="EMBL" id="JAPWTK010000431">
    <property type="protein sequence ID" value="KAJ8940454.1"/>
    <property type="molecule type" value="Genomic_DNA"/>
</dbReference>
<dbReference type="PANTHER" id="PTHR24369:SF210">
    <property type="entry name" value="CHAOPTIN-RELATED"/>
    <property type="match status" value="1"/>
</dbReference>
<dbReference type="InterPro" id="IPR001611">
    <property type="entry name" value="Leu-rich_rpt"/>
</dbReference>
<evidence type="ECO:0000256" key="2">
    <source>
        <dbReference type="ARBA" id="ARBA00022729"/>
    </source>
</evidence>
<dbReference type="InterPro" id="IPR050541">
    <property type="entry name" value="LRR_TM_domain-containing"/>
</dbReference>
<comment type="caution">
    <text evidence="5">The sequence shown here is derived from an EMBL/GenBank/DDBJ whole genome shotgun (WGS) entry which is preliminary data.</text>
</comment>
<evidence type="ECO:0000256" key="1">
    <source>
        <dbReference type="ARBA" id="ARBA00022614"/>
    </source>
</evidence>
<dbReference type="Gene3D" id="3.80.10.10">
    <property type="entry name" value="Ribonuclease Inhibitor"/>
    <property type="match status" value="2"/>
</dbReference>
<organism evidence="5 6">
    <name type="scientific">Aromia moschata</name>
    <dbReference type="NCBI Taxonomy" id="1265417"/>
    <lineage>
        <taxon>Eukaryota</taxon>
        <taxon>Metazoa</taxon>
        <taxon>Ecdysozoa</taxon>
        <taxon>Arthropoda</taxon>
        <taxon>Hexapoda</taxon>
        <taxon>Insecta</taxon>
        <taxon>Pterygota</taxon>
        <taxon>Neoptera</taxon>
        <taxon>Endopterygota</taxon>
        <taxon>Coleoptera</taxon>
        <taxon>Polyphaga</taxon>
        <taxon>Cucujiformia</taxon>
        <taxon>Chrysomeloidea</taxon>
        <taxon>Cerambycidae</taxon>
        <taxon>Cerambycinae</taxon>
        <taxon>Callichromatini</taxon>
        <taxon>Aromia</taxon>
    </lineage>
</organism>
<dbReference type="Proteomes" id="UP001162162">
    <property type="component" value="Unassembled WGS sequence"/>
</dbReference>
<dbReference type="AlphaFoldDB" id="A0AAV8XPC4"/>
<reference evidence="5" key="1">
    <citation type="journal article" date="2023" name="Insect Mol. Biol.">
        <title>Genome sequencing provides insights into the evolution of gene families encoding plant cell wall-degrading enzymes in longhorned beetles.</title>
        <authorList>
            <person name="Shin N.R."/>
            <person name="Okamura Y."/>
            <person name="Kirsch R."/>
            <person name="Pauchet Y."/>
        </authorList>
    </citation>
    <scope>NUCLEOTIDE SEQUENCE</scope>
    <source>
        <strain evidence="5">AMC_N1</strain>
    </source>
</reference>
<keyword evidence="2" id="KW-0732">Signal</keyword>
<gene>
    <name evidence="5" type="ORF">NQ318_007155</name>
</gene>
<dbReference type="SMART" id="SM00369">
    <property type="entry name" value="LRR_TYP"/>
    <property type="match status" value="2"/>
</dbReference>
<evidence type="ECO:0000313" key="5">
    <source>
        <dbReference type="EMBL" id="KAJ8940454.1"/>
    </source>
</evidence>
<evidence type="ECO:0000313" key="6">
    <source>
        <dbReference type="Proteomes" id="UP001162162"/>
    </source>
</evidence>
<dbReference type="SUPFAM" id="SSF52058">
    <property type="entry name" value="L domain-like"/>
    <property type="match status" value="1"/>
</dbReference>
<evidence type="ECO:0000256" key="3">
    <source>
        <dbReference type="ARBA" id="ARBA00022737"/>
    </source>
</evidence>
<dbReference type="InterPro" id="IPR003591">
    <property type="entry name" value="Leu-rich_rpt_typical-subtyp"/>
</dbReference>